<gene>
    <name evidence="2" type="ORF">PAESOLCIP111_02005</name>
</gene>
<feature type="compositionally biased region" description="Polar residues" evidence="1">
    <location>
        <begin position="224"/>
        <end position="236"/>
    </location>
</feature>
<dbReference type="Proteomes" id="UP000693672">
    <property type="component" value="Unassembled WGS sequence"/>
</dbReference>
<sequence>MSNQHRILWFDGQVRLRKYPNSAALARQFEISTRQAQRDIEYMAASMGAPLQYVAKHRGYAYTDDTYVLPNMYLTEQERQVLLFMSYRFEQVNKVTGGTFHNANRLSHLFKQMSGAQGDHSEFQLPAFEYDPKLLHRISTLHTAIKDKRQVQLWLPSDDGERIVTGVPEQLLYRYGEDYVVVRTADAHAPREEYVALQKIRKIVLEKDAAVKQAPDTLEEGDHTTQLPAPSTQPANSRLTQTISKNLKPFRARIRLQAPLNSAHWRGYPAAPTEVKHVYDIEFFDPDRFTATLMEEEWEALESPGWLKDKLYRRCQQIMEKIAPSE</sequence>
<accession>A0A916NP53</accession>
<organism evidence="2 3">
    <name type="scientific">Paenibacillus solanacearum</name>
    <dbReference type="NCBI Taxonomy" id="2048548"/>
    <lineage>
        <taxon>Bacteria</taxon>
        <taxon>Bacillati</taxon>
        <taxon>Bacillota</taxon>
        <taxon>Bacilli</taxon>
        <taxon>Bacillales</taxon>
        <taxon>Paenibacillaceae</taxon>
        <taxon>Paenibacillus</taxon>
    </lineage>
</organism>
<comment type="caution">
    <text evidence="2">The sequence shown here is derived from an EMBL/GenBank/DDBJ whole genome shotgun (WGS) entry which is preliminary data.</text>
</comment>
<evidence type="ECO:0000313" key="3">
    <source>
        <dbReference type="Proteomes" id="UP000693672"/>
    </source>
</evidence>
<evidence type="ECO:0000256" key="1">
    <source>
        <dbReference type="SAM" id="MobiDB-lite"/>
    </source>
</evidence>
<dbReference type="AlphaFoldDB" id="A0A916NP53"/>
<dbReference type="EMBL" id="CAJVAS010000006">
    <property type="protein sequence ID" value="CAG7617281.1"/>
    <property type="molecule type" value="Genomic_DNA"/>
</dbReference>
<evidence type="ECO:0008006" key="4">
    <source>
        <dbReference type="Google" id="ProtNLM"/>
    </source>
</evidence>
<protein>
    <recommendedName>
        <fullName evidence="4">WYL domain-containing protein</fullName>
    </recommendedName>
</protein>
<name>A0A916NP53_9BACL</name>
<feature type="region of interest" description="Disordered" evidence="1">
    <location>
        <begin position="214"/>
        <end position="236"/>
    </location>
</feature>
<dbReference type="RefSeq" id="WP_218091783.1">
    <property type="nucleotide sequence ID" value="NZ_CAJVAS010000006.1"/>
</dbReference>
<proteinExistence type="predicted"/>
<keyword evidence="3" id="KW-1185">Reference proteome</keyword>
<evidence type="ECO:0000313" key="2">
    <source>
        <dbReference type="EMBL" id="CAG7617281.1"/>
    </source>
</evidence>
<reference evidence="2" key="1">
    <citation type="submission" date="2021-06" db="EMBL/GenBank/DDBJ databases">
        <authorList>
            <person name="Criscuolo A."/>
        </authorList>
    </citation>
    <scope>NUCLEOTIDE SEQUENCE</scope>
    <source>
        <strain evidence="2">CIP111600</strain>
    </source>
</reference>